<dbReference type="PANTHER" id="PTHR24346">
    <property type="entry name" value="MAP/MICROTUBULE AFFINITY-REGULATING KINASE"/>
    <property type="match status" value="1"/>
</dbReference>
<comment type="caution">
    <text evidence="12">The sequence shown here is derived from an EMBL/GenBank/DDBJ whole genome shotgun (WGS) entry which is preliminary data.</text>
</comment>
<reference evidence="12 13" key="1">
    <citation type="submission" date="2019-07" db="EMBL/GenBank/DDBJ databases">
        <title>Draft genome assembly of a fouling barnacle, Amphibalanus amphitrite (Darwin, 1854): The first reference genome for Thecostraca.</title>
        <authorList>
            <person name="Kim W."/>
        </authorList>
    </citation>
    <scope>NUCLEOTIDE SEQUENCE [LARGE SCALE GENOMIC DNA]</scope>
    <source>
        <strain evidence="12">SNU_AA5</strain>
        <tissue evidence="12">Soma without cirri and trophi</tissue>
    </source>
</reference>
<evidence type="ECO:0000256" key="3">
    <source>
        <dbReference type="ARBA" id="ARBA00022553"/>
    </source>
</evidence>
<dbReference type="InterPro" id="IPR008271">
    <property type="entry name" value="Ser/Thr_kinase_AS"/>
</dbReference>
<evidence type="ECO:0000259" key="11">
    <source>
        <dbReference type="PROSITE" id="PS50011"/>
    </source>
</evidence>
<dbReference type="Gene3D" id="1.10.510.10">
    <property type="entry name" value="Transferase(Phosphotransferase) domain 1"/>
    <property type="match status" value="1"/>
</dbReference>
<dbReference type="AlphaFoldDB" id="A0A6A4WI96"/>
<protein>
    <submittedName>
        <fullName evidence="12">Testis-specific serine/threonine-protein kinase 1</fullName>
    </submittedName>
</protein>
<proteinExistence type="predicted"/>
<dbReference type="Proteomes" id="UP000440578">
    <property type="component" value="Unassembled WGS sequence"/>
</dbReference>
<evidence type="ECO:0000256" key="10">
    <source>
        <dbReference type="ARBA" id="ARBA00022871"/>
    </source>
</evidence>
<dbReference type="EMBL" id="VIIS01000951">
    <property type="protein sequence ID" value="KAF0303350.1"/>
    <property type="molecule type" value="Genomic_DNA"/>
</dbReference>
<dbReference type="SUPFAM" id="SSF56112">
    <property type="entry name" value="Protein kinase-like (PK-like)"/>
    <property type="match status" value="1"/>
</dbReference>
<keyword evidence="5" id="KW-0547">Nucleotide-binding</keyword>
<organism evidence="12 13">
    <name type="scientific">Amphibalanus amphitrite</name>
    <name type="common">Striped barnacle</name>
    <name type="synonym">Balanus amphitrite</name>
    <dbReference type="NCBI Taxonomy" id="1232801"/>
    <lineage>
        <taxon>Eukaryota</taxon>
        <taxon>Metazoa</taxon>
        <taxon>Ecdysozoa</taxon>
        <taxon>Arthropoda</taxon>
        <taxon>Crustacea</taxon>
        <taxon>Multicrustacea</taxon>
        <taxon>Cirripedia</taxon>
        <taxon>Thoracica</taxon>
        <taxon>Thoracicalcarea</taxon>
        <taxon>Balanomorpha</taxon>
        <taxon>Balanoidea</taxon>
        <taxon>Balanidae</taxon>
        <taxon>Amphibalaninae</taxon>
        <taxon>Amphibalanus</taxon>
    </lineage>
</organism>
<name>A0A6A4WI96_AMPAM</name>
<dbReference type="GO" id="GO:0005524">
    <property type="term" value="F:ATP binding"/>
    <property type="evidence" value="ECO:0007669"/>
    <property type="project" value="UniProtKB-KW"/>
</dbReference>
<evidence type="ECO:0000313" key="13">
    <source>
        <dbReference type="Proteomes" id="UP000440578"/>
    </source>
</evidence>
<evidence type="ECO:0000256" key="7">
    <source>
        <dbReference type="ARBA" id="ARBA00022840"/>
    </source>
</evidence>
<keyword evidence="12" id="KW-0418">Kinase</keyword>
<dbReference type="PANTHER" id="PTHR24346:SF102">
    <property type="entry name" value="TESTIS-SPECIFIC SERINE_THREONINE-PROTEIN KINASE 1"/>
    <property type="match status" value="1"/>
</dbReference>
<evidence type="ECO:0000256" key="5">
    <source>
        <dbReference type="ARBA" id="ARBA00022741"/>
    </source>
</evidence>
<evidence type="ECO:0000256" key="4">
    <source>
        <dbReference type="ARBA" id="ARBA00022723"/>
    </source>
</evidence>
<comment type="cofactor">
    <cofactor evidence="1">
        <name>Mg(2+)</name>
        <dbReference type="ChEBI" id="CHEBI:18420"/>
    </cofactor>
</comment>
<evidence type="ECO:0000256" key="1">
    <source>
        <dbReference type="ARBA" id="ARBA00001946"/>
    </source>
</evidence>
<keyword evidence="3" id="KW-0597">Phosphoprotein</keyword>
<dbReference type="GO" id="GO:0007283">
    <property type="term" value="P:spermatogenesis"/>
    <property type="evidence" value="ECO:0007669"/>
    <property type="project" value="UniProtKB-KW"/>
</dbReference>
<evidence type="ECO:0000256" key="9">
    <source>
        <dbReference type="ARBA" id="ARBA00022843"/>
    </source>
</evidence>
<dbReference type="PROSITE" id="PS50011">
    <property type="entry name" value="PROTEIN_KINASE_DOM"/>
    <property type="match status" value="1"/>
</dbReference>
<keyword evidence="9" id="KW-0832">Ubl conjugation</keyword>
<evidence type="ECO:0000256" key="8">
    <source>
        <dbReference type="ARBA" id="ARBA00022842"/>
    </source>
</evidence>
<dbReference type="PROSITE" id="PS00108">
    <property type="entry name" value="PROTEIN_KINASE_ST"/>
    <property type="match status" value="1"/>
</dbReference>
<dbReference type="InterPro" id="IPR011009">
    <property type="entry name" value="Kinase-like_dom_sf"/>
</dbReference>
<keyword evidence="12" id="KW-0808">Transferase</keyword>
<keyword evidence="13" id="KW-1185">Reference proteome</keyword>
<dbReference type="Pfam" id="PF00069">
    <property type="entry name" value="Pkinase"/>
    <property type="match status" value="1"/>
</dbReference>
<evidence type="ECO:0000313" key="12">
    <source>
        <dbReference type="EMBL" id="KAF0303350.1"/>
    </source>
</evidence>
<feature type="domain" description="Protein kinase" evidence="11">
    <location>
        <begin position="1"/>
        <end position="214"/>
    </location>
</feature>
<dbReference type="OrthoDB" id="541276at2759"/>
<keyword evidence="6" id="KW-0221">Differentiation</keyword>
<dbReference type="InterPro" id="IPR000719">
    <property type="entry name" value="Prot_kinase_dom"/>
</dbReference>
<sequence length="217" mass="25080">MTEVMAFLDKAMVASAYKRFCNRIERVYIFMQCAENGDLLEHIQKNGVIPEARTRAWVQQMISGLIYLHNLNICHRDLKCENVLITKNHNLKIADLGFARYVVDAEGKRVLSHTYCGSAAYAAPEVVKGTPYNPKMADVWSMGVIVYIMVNASMPFDDSNLNKMLRDQLNRNWSFRSKVRDKMSPDLKTMITRMIEPDLTKRFTADQVQQCEWMNRS</sequence>
<keyword evidence="7" id="KW-0067">ATP-binding</keyword>
<keyword evidence="8" id="KW-0460">Magnesium</keyword>
<keyword evidence="10" id="KW-0744">Spermatogenesis</keyword>
<accession>A0A6A4WI96</accession>
<dbReference type="GO" id="GO:0000226">
    <property type="term" value="P:microtubule cytoskeleton organization"/>
    <property type="evidence" value="ECO:0007669"/>
    <property type="project" value="TreeGrafter"/>
</dbReference>
<evidence type="ECO:0000256" key="6">
    <source>
        <dbReference type="ARBA" id="ARBA00022782"/>
    </source>
</evidence>
<keyword evidence="2" id="KW-0217">Developmental protein</keyword>
<gene>
    <name evidence="12" type="primary">Tssk1b</name>
    <name evidence="12" type="ORF">FJT64_024657</name>
</gene>
<dbReference type="GO" id="GO:0050321">
    <property type="term" value="F:tau-protein kinase activity"/>
    <property type="evidence" value="ECO:0007669"/>
    <property type="project" value="TreeGrafter"/>
</dbReference>
<keyword evidence="4" id="KW-0479">Metal-binding</keyword>
<dbReference type="SMART" id="SM00220">
    <property type="entry name" value="S_TKc"/>
    <property type="match status" value="1"/>
</dbReference>
<evidence type="ECO:0000256" key="2">
    <source>
        <dbReference type="ARBA" id="ARBA00022473"/>
    </source>
</evidence>
<dbReference type="GO" id="GO:0005737">
    <property type="term" value="C:cytoplasm"/>
    <property type="evidence" value="ECO:0007669"/>
    <property type="project" value="TreeGrafter"/>
</dbReference>
<dbReference type="GO" id="GO:0030154">
    <property type="term" value="P:cell differentiation"/>
    <property type="evidence" value="ECO:0007669"/>
    <property type="project" value="UniProtKB-KW"/>
</dbReference>
<dbReference type="GO" id="GO:0000287">
    <property type="term" value="F:magnesium ion binding"/>
    <property type="evidence" value="ECO:0007669"/>
    <property type="project" value="UniProtKB-ARBA"/>
</dbReference>
<dbReference type="GO" id="GO:0035556">
    <property type="term" value="P:intracellular signal transduction"/>
    <property type="evidence" value="ECO:0007669"/>
    <property type="project" value="TreeGrafter"/>
</dbReference>